<evidence type="ECO:0000256" key="1">
    <source>
        <dbReference type="SAM" id="MobiDB-lite"/>
    </source>
</evidence>
<gene>
    <name evidence="2" type="ORF">Rhow_000180</name>
</gene>
<evidence type="ECO:0000313" key="2">
    <source>
        <dbReference type="EMBL" id="GCE37604.1"/>
    </source>
</evidence>
<proteinExistence type="predicted"/>
<sequence length="77" mass="8628">MHRPQVIRRVTGTRPATSRLPGSPGAPNPWGTPVTGQAISLTGRVLRVHHERFTTRGYRSHSYTECDAEYLCRLEAL</sequence>
<feature type="region of interest" description="Disordered" evidence="1">
    <location>
        <begin position="1"/>
        <end position="31"/>
    </location>
</feature>
<protein>
    <submittedName>
        <fullName evidence="2">Uncharacterized protein</fullName>
    </submittedName>
</protein>
<evidence type="ECO:0000313" key="3">
    <source>
        <dbReference type="Proteomes" id="UP000287519"/>
    </source>
</evidence>
<accession>A0A402C1V1</accession>
<name>A0A402C1V1_RHOWR</name>
<dbReference type="EMBL" id="BHYM01000010">
    <property type="protein sequence ID" value="GCE37604.1"/>
    <property type="molecule type" value="Genomic_DNA"/>
</dbReference>
<organism evidence="2 3">
    <name type="scientific">Rhodococcus wratislaviensis</name>
    <name type="common">Tsukamurella wratislaviensis</name>
    <dbReference type="NCBI Taxonomy" id="44752"/>
    <lineage>
        <taxon>Bacteria</taxon>
        <taxon>Bacillati</taxon>
        <taxon>Actinomycetota</taxon>
        <taxon>Actinomycetes</taxon>
        <taxon>Mycobacteriales</taxon>
        <taxon>Nocardiaceae</taxon>
        <taxon>Rhodococcus</taxon>
    </lineage>
</organism>
<reference evidence="2 3" key="1">
    <citation type="submission" date="2018-11" db="EMBL/GenBank/DDBJ databases">
        <title>Microbial catabolism of amino acid.</title>
        <authorList>
            <person name="Hibi M."/>
            <person name="Ogawa J."/>
        </authorList>
    </citation>
    <scope>NUCLEOTIDE SEQUENCE [LARGE SCALE GENOMIC DNA]</scope>
    <source>
        <strain evidence="2 3">C31-06</strain>
    </source>
</reference>
<dbReference type="Proteomes" id="UP000287519">
    <property type="component" value="Unassembled WGS sequence"/>
</dbReference>
<keyword evidence="3" id="KW-1185">Reference proteome</keyword>
<dbReference type="AlphaFoldDB" id="A0A402C1V1"/>
<comment type="caution">
    <text evidence="2">The sequence shown here is derived from an EMBL/GenBank/DDBJ whole genome shotgun (WGS) entry which is preliminary data.</text>
</comment>